<organism evidence="14 16">
    <name type="scientific">Anaerobacillus isosaccharinicus</name>
    <dbReference type="NCBI Taxonomy" id="1532552"/>
    <lineage>
        <taxon>Bacteria</taxon>
        <taxon>Bacillati</taxon>
        <taxon>Bacillota</taxon>
        <taxon>Bacilli</taxon>
        <taxon>Bacillales</taxon>
        <taxon>Bacillaceae</taxon>
        <taxon>Anaerobacillus</taxon>
    </lineage>
</organism>
<dbReference type="EMBL" id="LQXD01000146">
    <property type="protein sequence ID" value="OIJ10677.1"/>
    <property type="molecule type" value="Genomic_DNA"/>
</dbReference>
<feature type="binding site" evidence="12">
    <location>
        <begin position="224"/>
        <end position="231"/>
    </location>
    <ligand>
        <name>Mo-bis(molybdopterin guanine dinucleotide)</name>
        <dbReference type="ChEBI" id="CHEBI:60539"/>
    </ligand>
</feature>
<feature type="binding site" evidence="12">
    <location>
        <position position="828"/>
    </location>
    <ligand>
        <name>substrate</name>
    </ligand>
</feature>
<feature type="binding site" evidence="12">
    <location>
        <position position="62"/>
    </location>
    <ligand>
        <name>[4Fe-4S] cluster</name>
        <dbReference type="ChEBI" id="CHEBI:49883"/>
    </ligand>
</feature>
<comment type="PTM">
    <text evidence="12">Predicted to be exported by the Tat system. The position of the signal peptide cleavage has not been experimentally proven.</text>
</comment>
<dbReference type="Pfam" id="PF04879">
    <property type="entry name" value="Molybdop_Fe4S4"/>
    <property type="match status" value="1"/>
</dbReference>
<evidence type="ECO:0000256" key="5">
    <source>
        <dbReference type="ARBA" id="ARBA00022723"/>
    </source>
</evidence>
<accession>A0A1S2LG46</accession>
<dbReference type="Pfam" id="PF01568">
    <property type="entry name" value="Molydop_binding"/>
    <property type="match status" value="1"/>
</dbReference>
<dbReference type="AlphaFoldDB" id="A0A1S2LG46"/>
<feature type="binding site" evidence="12">
    <location>
        <position position="162"/>
    </location>
    <ligand>
        <name>Mo-bis(molybdopterin guanine dinucleotide)</name>
        <dbReference type="ChEBI" id="CHEBI:60539"/>
    </ligand>
</feature>
<keyword evidence="2 12" id="KW-0813">Transport</keyword>
<feature type="binding site" evidence="12">
    <location>
        <position position="94"/>
    </location>
    <ligand>
        <name>[4Fe-4S] cluster</name>
        <dbReference type="ChEBI" id="CHEBI:49883"/>
    </ligand>
</feature>
<dbReference type="SUPFAM" id="SSF50692">
    <property type="entry name" value="ADC-like"/>
    <property type="match status" value="1"/>
</dbReference>
<dbReference type="InterPro" id="IPR006963">
    <property type="entry name" value="Mopterin_OxRdtase_4Fe-4S_dom"/>
</dbReference>
<keyword evidence="10 12" id="KW-0411">Iron-sulfur</keyword>
<evidence type="ECO:0000256" key="6">
    <source>
        <dbReference type="ARBA" id="ARBA00022729"/>
    </source>
</evidence>
<dbReference type="Pfam" id="PF00384">
    <property type="entry name" value="Molybdopterin"/>
    <property type="match status" value="1"/>
</dbReference>
<dbReference type="InterPro" id="IPR010051">
    <property type="entry name" value="Periplasm_NO3_reductase_lsu"/>
</dbReference>
<dbReference type="GO" id="GO:0050140">
    <property type="term" value="F:nitrate reductase (cytochrome) activity"/>
    <property type="evidence" value="ECO:0007669"/>
    <property type="project" value="UniProtKB-EC"/>
</dbReference>
<keyword evidence="4 12" id="KW-0500">Molybdenum</keyword>
<dbReference type="OrthoDB" id="9789468at2"/>
<evidence type="ECO:0000256" key="8">
    <source>
        <dbReference type="ARBA" id="ARBA00023002"/>
    </source>
</evidence>
<evidence type="ECO:0000259" key="13">
    <source>
        <dbReference type="PROSITE" id="PS51669"/>
    </source>
</evidence>
<dbReference type="GO" id="GO:0030151">
    <property type="term" value="F:molybdenum ion binding"/>
    <property type="evidence" value="ECO:0007669"/>
    <property type="project" value="InterPro"/>
</dbReference>
<comment type="cofactor">
    <cofactor evidence="12">
        <name>Mo-bis(molybdopterin guanine dinucleotide)</name>
        <dbReference type="ChEBI" id="CHEBI:60539"/>
    </cofactor>
    <text evidence="12">Binds 1 molybdenum-bis(molybdopterin guanine dinucleotide) (Mo-bis-MGD) cofactor per subunit.</text>
</comment>
<evidence type="ECO:0000256" key="11">
    <source>
        <dbReference type="ARBA" id="ARBA00023063"/>
    </source>
</evidence>
<dbReference type="GO" id="GO:0009325">
    <property type="term" value="C:nitrate reductase complex"/>
    <property type="evidence" value="ECO:0007669"/>
    <property type="project" value="TreeGrafter"/>
</dbReference>
<feature type="binding site" evidence="12">
    <location>
        <position position="494"/>
    </location>
    <ligand>
        <name>Mo-bis(molybdopterin guanine dinucleotide)</name>
        <dbReference type="ChEBI" id="CHEBI:60539"/>
    </ligand>
</feature>
<dbReference type="InterPro" id="IPR006311">
    <property type="entry name" value="TAT_signal"/>
</dbReference>
<gene>
    <name evidence="12 15" type="primary">napA</name>
    <name evidence="15" type="ORF">AWH56_024370</name>
    <name evidence="14" type="ORF">AWH56_16800</name>
</gene>
<feature type="binding site" evidence="12">
    <location>
        <begin position="274"/>
        <end position="276"/>
    </location>
    <ligand>
        <name>Mo-bis(molybdopterin guanine dinucleotide)</name>
        <dbReference type="ChEBI" id="CHEBI:60539"/>
    </ligand>
</feature>
<sequence>MELTRRSLLKAAAISSAMIAAGCTKKEEVAIPEPKAPEKDPVQVETQSIEPDAWKTSVCRYCGTGCGVLVGVKDNKVIAVKGDPDNRSSRGLNCIKGYYLGKILFGKDRLTKPLIREDNSKKGTMDGFREASWDEALDLVASKIKEYRAEGPNKIAFWGSGQQTVHEGYTSVKLWKAGLESNCIDPNARLCMASAVVGFMTTFNSDEPMGCYDDLDLADTFVTWGANMAEMHPVLYSRLTARKLSGTNVKHYDLTTYHTRTSETADSVMVFRPQTDLAIANCIANYLIQTDSYDKEFVADHCQFFGGTENLGHTWDDNYDASEIGQKVMGHAEISFEEYKERVSEYTFEYVSELSGVPAAALEELAKEFADPNRKVMSTWTMGVNQHTRGTWMNNLIYSVHLLAGKISQPGCGPFSLTGQPSACGTAREVGVFSHRLPADLVVNNPEHRRFSELIWNLPEGYLDSIETPGFHTIKMFRELGNGNVKFLWSMSNNWGQTLPNTKRYHNHEGIAPNGQGIMDGFIVVSEVYPTRSTEMANVVFPAAMWVEREGMFGNAERRNAIFEKCQEPPGEAKWDIWAMVQVAKRALDGKKIGDHDAFDVIFGKYGPDIWDYAKNDLIDEHEVCVRLWNEYRMFTAPHLHENPAVQELGSKLKTRAKELAPYDEYLKQHGIRWPVREVNGKWLETKWRYANGKQEDGYDEIGVELMGDGKKKNKDLDFYKSWADHKARIYFRPFEEAAEVPDAEYPLWLCTGRVLEHWHSGSMTRRVPELHRAVPEALCEIHPDDAAAIGIKDHDYIFVESRRGRTKVKATTIGRGKPPKGLVYVPFFAEETMINDATHDVHCPLSKEPDYKKCAVKVYKA</sequence>
<dbReference type="GO" id="GO:0016020">
    <property type="term" value="C:membrane"/>
    <property type="evidence" value="ECO:0007669"/>
    <property type="project" value="TreeGrafter"/>
</dbReference>
<reference evidence="15 16" key="3">
    <citation type="journal article" date="2019" name="Int. J. Syst. Evol. Microbiol.">
        <title>Anaerobacillus isosaccharinicus sp. nov., an alkaliphilic bacterium which degrades isosaccharinic acid.</title>
        <authorList>
            <person name="Bassil N.M."/>
            <person name="Lloyd J.R."/>
        </authorList>
    </citation>
    <scope>NUCLEOTIDE SEQUENCE [LARGE SCALE GENOMIC DNA]</scope>
    <source>
        <strain evidence="15 16">NB2006</strain>
    </source>
</reference>
<comment type="cofactor">
    <cofactor evidence="12">
        <name>[4Fe-4S] cluster</name>
        <dbReference type="ChEBI" id="CHEBI:49883"/>
    </cofactor>
    <text evidence="12">Binds 1 [4Fe-4S] cluster.</text>
</comment>
<keyword evidence="5 12" id="KW-0479">Metal-binding</keyword>
<keyword evidence="7 12" id="KW-0249">Electron transport</keyword>
<dbReference type="PROSITE" id="PS00551">
    <property type="entry name" value="MOLYBDOPTERIN_PROK_1"/>
    <property type="match status" value="1"/>
</dbReference>
<dbReference type="NCBIfam" id="TIGR01706">
    <property type="entry name" value="NAPA"/>
    <property type="match status" value="1"/>
</dbReference>
<dbReference type="EC" id="1.9.6.1" evidence="12"/>
<dbReference type="Gene3D" id="3.40.228.10">
    <property type="entry name" value="Dimethylsulfoxide Reductase, domain 2"/>
    <property type="match status" value="1"/>
</dbReference>
<feature type="domain" description="4Fe-4S Mo/W bis-MGD-type" evidence="13">
    <location>
        <begin position="52"/>
        <end position="108"/>
    </location>
</feature>
<evidence type="ECO:0000313" key="16">
    <source>
        <dbReference type="Proteomes" id="UP000180175"/>
    </source>
</evidence>
<evidence type="ECO:0000313" key="15">
    <source>
        <dbReference type="EMBL" id="QOY35758.1"/>
    </source>
</evidence>
<feature type="binding site" evidence="12">
    <location>
        <position position="576"/>
    </location>
    <ligand>
        <name>Mo-bis(molybdopterin guanine dinucleotide)</name>
        <dbReference type="ChEBI" id="CHEBI:60539"/>
    </ligand>
</feature>
<dbReference type="GO" id="GO:0005576">
    <property type="term" value="C:extracellular region"/>
    <property type="evidence" value="ECO:0007669"/>
    <property type="project" value="UniProtKB-SubCell"/>
</dbReference>
<keyword evidence="11 12" id="KW-0534">Nitrate assimilation</keyword>
<dbReference type="PIRSF" id="PIRSF036643">
    <property type="entry name" value="FDH_alpha"/>
    <property type="match status" value="1"/>
</dbReference>
<feature type="binding site" evidence="12">
    <location>
        <position position="59"/>
    </location>
    <ligand>
        <name>[4Fe-4S] cluster</name>
        <dbReference type="ChEBI" id="CHEBI:49883"/>
    </ligand>
</feature>
<dbReference type="Gene3D" id="3.30.200.210">
    <property type="match status" value="1"/>
</dbReference>
<dbReference type="GO" id="GO:0009055">
    <property type="term" value="F:electron transfer activity"/>
    <property type="evidence" value="ECO:0007669"/>
    <property type="project" value="UniProtKB-UniRule"/>
</dbReference>
<keyword evidence="9 12" id="KW-0408">Iron</keyword>
<keyword evidence="3 12" id="KW-0004">4Fe-4S</keyword>
<protein>
    <recommendedName>
        <fullName evidence="12">Nitrate reductase</fullName>
        <ecNumber evidence="12">1.9.6.1</ecNumber>
    </recommendedName>
</protein>
<dbReference type="GO" id="GO:0006777">
    <property type="term" value="P:Mo-molybdopterin cofactor biosynthetic process"/>
    <property type="evidence" value="ECO:0007669"/>
    <property type="project" value="UniProtKB-UniRule"/>
</dbReference>
<feature type="binding site" evidence="12">
    <location>
        <position position="96"/>
    </location>
    <ligand>
        <name>Mo-bis(molybdopterin guanine dinucleotide)</name>
        <dbReference type="ChEBI" id="CHEBI:60539"/>
    </ligand>
</feature>
<comment type="function">
    <text evidence="12">Catalytic subunit of the nitrate reductase complex NapAB. Receives electrons from NapB and catalyzes the reduction of nitrate to nitrite.</text>
</comment>
<evidence type="ECO:0000256" key="10">
    <source>
        <dbReference type="ARBA" id="ARBA00023014"/>
    </source>
</evidence>
<keyword evidence="6 12" id="KW-0732">Signal</keyword>
<feature type="binding site" evidence="12">
    <location>
        <position position="382"/>
    </location>
    <ligand>
        <name>Mo-bis(molybdopterin guanine dinucleotide)</name>
        <dbReference type="ChEBI" id="CHEBI:60539"/>
    </ligand>
</feature>
<comment type="catalytic activity">
    <reaction evidence="12">
        <text>2 Fe(II)-[cytochrome] + nitrate + 2 H(+) = 2 Fe(III)-[cytochrome] + nitrite + H2O</text>
        <dbReference type="Rhea" id="RHEA:12909"/>
        <dbReference type="Rhea" id="RHEA-COMP:11777"/>
        <dbReference type="Rhea" id="RHEA-COMP:11778"/>
        <dbReference type="ChEBI" id="CHEBI:15377"/>
        <dbReference type="ChEBI" id="CHEBI:15378"/>
        <dbReference type="ChEBI" id="CHEBI:16301"/>
        <dbReference type="ChEBI" id="CHEBI:17632"/>
        <dbReference type="ChEBI" id="CHEBI:29033"/>
        <dbReference type="ChEBI" id="CHEBI:29034"/>
        <dbReference type="EC" id="1.9.6.1"/>
    </reaction>
</comment>
<dbReference type="PROSITE" id="PS51669">
    <property type="entry name" value="4FE4S_MOW_BIS_MGD"/>
    <property type="match status" value="1"/>
</dbReference>
<reference evidence="15" key="4">
    <citation type="submission" date="2020-10" db="EMBL/GenBank/DDBJ databases">
        <authorList>
            <person name="Bassil N.M."/>
            <person name="Lloyd J.R."/>
        </authorList>
    </citation>
    <scope>NUCLEOTIDE SEQUENCE</scope>
    <source>
        <strain evidence="15">NB2006</strain>
    </source>
</reference>
<dbReference type="FunFam" id="2.40.40.20:FF:000005">
    <property type="entry name" value="Periplasmic nitrate reductase"/>
    <property type="match status" value="1"/>
</dbReference>
<feature type="binding site" evidence="12">
    <location>
        <position position="191"/>
    </location>
    <ligand>
        <name>Mo-bis(molybdopterin guanine dinucleotide)</name>
        <dbReference type="ChEBI" id="CHEBI:60539"/>
    </ligand>
</feature>
<dbReference type="RefSeq" id="WP_071318157.1">
    <property type="nucleotide sequence ID" value="NZ_CP063356.2"/>
</dbReference>
<keyword evidence="16" id="KW-1185">Reference proteome</keyword>
<feature type="binding site" evidence="12">
    <location>
        <position position="853"/>
    </location>
    <ligand>
        <name>Mo-bis(molybdopterin guanine dinucleotide)</name>
        <dbReference type="ChEBI" id="CHEBI:60539"/>
    </ligand>
</feature>
<reference evidence="14 16" key="1">
    <citation type="submission" date="2016-10" db="EMBL/GenBank/DDBJ databases">
        <title>Draft genome sequences of four alkaliphilic bacteria belonging to the Anaerobacillus genus.</title>
        <authorList>
            <person name="Bassil N.M."/>
            <person name="Lloyd J.R."/>
        </authorList>
    </citation>
    <scope>NUCLEOTIDE SEQUENCE [LARGE SCALE GENOMIC DNA]</scope>
    <source>
        <strain evidence="14 16">NB2006</strain>
    </source>
</reference>
<evidence type="ECO:0000256" key="9">
    <source>
        <dbReference type="ARBA" id="ARBA00023004"/>
    </source>
</evidence>
<evidence type="ECO:0000256" key="4">
    <source>
        <dbReference type="ARBA" id="ARBA00022505"/>
    </source>
</evidence>
<dbReference type="EMBL" id="CP063356">
    <property type="protein sequence ID" value="QOY35758.1"/>
    <property type="molecule type" value="Genomic_DNA"/>
</dbReference>
<comment type="caution">
    <text evidence="12">Lacks conserved residue(s) required for the propagation of feature annotation.</text>
</comment>
<dbReference type="InterPro" id="IPR009010">
    <property type="entry name" value="Asp_de-COase-like_dom_sf"/>
</dbReference>
<dbReference type="InterPro" id="IPR006657">
    <property type="entry name" value="MoPterin_dinucl-bd_dom"/>
</dbReference>
<dbReference type="SUPFAM" id="SSF53706">
    <property type="entry name" value="Formate dehydrogenase/DMSO reductase, domains 1-3"/>
    <property type="match status" value="1"/>
</dbReference>
<reference evidence="15 16" key="2">
    <citation type="journal article" date="2017" name="Genome Announc.">
        <title>Draft Genome Sequences of Four Alkaliphilic Bacteria Belonging to the Anaerobacillus Genus.</title>
        <authorList>
            <person name="Bassil N.M."/>
            <person name="Lloyd J.R."/>
        </authorList>
    </citation>
    <scope>NUCLEOTIDE SEQUENCE [LARGE SCALE GENOMIC DNA]</scope>
    <source>
        <strain evidence="15 16">NB2006</strain>
    </source>
</reference>
<comment type="subunit">
    <text evidence="12">Component of the nitrate reductase NapAB complex composed of NapA and NapB.</text>
</comment>
<dbReference type="KEGG" id="aia:AWH56_024370"/>
<evidence type="ECO:0000256" key="12">
    <source>
        <dbReference type="HAMAP-Rule" id="MF_01630"/>
    </source>
</evidence>
<dbReference type="InterPro" id="IPR027467">
    <property type="entry name" value="MopterinOxRdtase_cofactor_BS"/>
</dbReference>
<dbReference type="PANTHER" id="PTHR43105">
    <property type="entry name" value="RESPIRATORY NITRATE REDUCTASE"/>
    <property type="match status" value="1"/>
</dbReference>
<feature type="binding site" evidence="12">
    <location>
        <position position="836"/>
    </location>
    <ligand>
        <name>Mo-bis(molybdopterin guanine dinucleotide)</name>
        <dbReference type="ChEBI" id="CHEBI:60539"/>
    </ligand>
</feature>
<feature type="binding site" evidence="12">
    <location>
        <position position="386"/>
    </location>
    <ligand>
        <name>Mo-bis(molybdopterin guanine dinucleotide)</name>
        <dbReference type="ChEBI" id="CHEBI:60539"/>
    </ligand>
</feature>
<dbReference type="InterPro" id="IPR050123">
    <property type="entry name" value="Prok_molybdopt-oxidoreductase"/>
</dbReference>
<dbReference type="InterPro" id="IPR006656">
    <property type="entry name" value="Mopterin_OxRdtase"/>
</dbReference>
<dbReference type="PROSITE" id="PS51318">
    <property type="entry name" value="TAT"/>
    <property type="match status" value="1"/>
</dbReference>
<feature type="binding site" evidence="12">
    <location>
        <begin position="752"/>
        <end position="761"/>
    </location>
    <ligand>
        <name>Mo-bis(molybdopterin guanine dinucleotide)</name>
        <dbReference type="ChEBI" id="CHEBI:60539"/>
    </ligand>
</feature>
<dbReference type="NCBIfam" id="NF010055">
    <property type="entry name" value="PRK13532.1"/>
    <property type="match status" value="1"/>
</dbReference>
<comment type="similarity">
    <text evidence="1 12">Belongs to the prokaryotic molybdopterin-containing oxidoreductase family. NasA/NapA/NarB subfamily.</text>
</comment>
<dbReference type="InterPro" id="IPR041957">
    <property type="entry name" value="CT_Nitrate-R-NapA-like"/>
</dbReference>
<dbReference type="GO" id="GO:0005506">
    <property type="term" value="F:iron ion binding"/>
    <property type="evidence" value="ECO:0007669"/>
    <property type="project" value="UniProtKB-UniRule"/>
</dbReference>
<dbReference type="GO" id="GO:0051539">
    <property type="term" value="F:4 iron, 4 sulfur cluster binding"/>
    <property type="evidence" value="ECO:0007669"/>
    <property type="project" value="UniProtKB-KW"/>
</dbReference>
<dbReference type="Proteomes" id="UP000180175">
    <property type="component" value="Chromosome"/>
</dbReference>
<keyword evidence="8 12" id="KW-0560">Oxidoreductase</keyword>
<dbReference type="Gene3D" id="3.40.50.740">
    <property type="match status" value="1"/>
</dbReference>
<dbReference type="PROSITE" id="PS51257">
    <property type="entry name" value="PROKAR_LIPOPROTEIN"/>
    <property type="match status" value="1"/>
</dbReference>
<dbReference type="CDD" id="cd02791">
    <property type="entry name" value="MopB_CT_Nitrate-R-NapA-like"/>
    <property type="match status" value="1"/>
</dbReference>
<feature type="binding site" evidence="12">
    <location>
        <begin position="526"/>
        <end position="527"/>
    </location>
    <ligand>
        <name>Mo-bis(molybdopterin guanine dinucleotide)</name>
        <dbReference type="ChEBI" id="CHEBI:60539"/>
    </ligand>
</feature>
<name>A0A1S2LG46_9BACI</name>
<evidence type="ECO:0000256" key="2">
    <source>
        <dbReference type="ARBA" id="ARBA00022448"/>
    </source>
</evidence>
<comment type="subcellular location">
    <subcellularLocation>
        <location evidence="12">Secreted</location>
    </subcellularLocation>
    <text evidence="12">Membrane-associated.</text>
</comment>
<evidence type="ECO:0000256" key="7">
    <source>
        <dbReference type="ARBA" id="ARBA00022982"/>
    </source>
</evidence>
<dbReference type="Gene3D" id="2.40.40.20">
    <property type="match status" value="1"/>
</dbReference>
<dbReference type="HAMAP" id="MF_01630">
    <property type="entry name" value="Nitrate_reduct_NapA"/>
    <property type="match status" value="1"/>
</dbReference>
<proteinExistence type="inferred from homology"/>
<dbReference type="GO" id="GO:0043546">
    <property type="term" value="F:molybdopterin cofactor binding"/>
    <property type="evidence" value="ECO:0007669"/>
    <property type="project" value="InterPro"/>
</dbReference>
<feature type="binding site" evidence="12">
    <location>
        <position position="66"/>
    </location>
    <ligand>
        <name>[4Fe-4S] cluster</name>
        <dbReference type="ChEBI" id="CHEBI:49883"/>
    </ligand>
</feature>
<dbReference type="PANTHER" id="PTHR43105:SF11">
    <property type="entry name" value="PERIPLASMIC NITRATE REDUCTASE"/>
    <property type="match status" value="1"/>
</dbReference>
<dbReference type="SMART" id="SM00926">
    <property type="entry name" value="Molybdop_Fe4S4"/>
    <property type="match status" value="1"/>
</dbReference>
<feature type="binding site" evidence="12">
    <location>
        <position position="187"/>
    </location>
    <ligand>
        <name>Mo-bis(molybdopterin guanine dinucleotide)</name>
        <dbReference type="ChEBI" id="CHEBI:60539"/>
    </ligand>
</feature>
<evidence type="ECO:0000256" key="1">
    <source>
        <dbReference type="ARBA" id="ARBA00008747"/>
    </source>
</evidence>
<evidence type="ECO:0000256" key="3">
    <source>
        <dbReference type="ARBA" id="ARBA00022485"/>
    </source>
</evidence>
<evidence type="ECO:0000313" key="14">
    <source>
        <dbReference type="EMBL" id="OIJ10677.1"/>
    </source>
</evidence>
<dbReference type="GO" id="GO:0042128">
    <property type="term" value="P:nitrate assimilation"/>
    <property type="evidence" value="ECO:0007669"/>
    <property type="project" value="UniProtKB-UniRule"/>
</dbReference>